<dbReference type="InterPro" id="IPR011042">
    <property type="entry name" value="6-blade_b-propeller_TolB-like"/>
</dbReference>
<dbReference type="SUPFAM" id="SSF63829">
    <property type="entry name" value="Calcium-dependent phosphotriesterase"/>
    <property type="match status" value="1"/>
</dbReference>
<evidence type="ECO:0008006" key="4">
    <source>
        <dbReference type="Google" id="ProtNLM"/>
    </source>
</evidence>
<protein>
    <recommendedName>
        <fullName evidence="4">Lipoprotein</fullName>
    </recommendedName>
</protein>
<name>A0ABU5HKF1_9BACT</name>
<comment type="caution">
    <text evidence="2">The sequence shown here is derived from an EMBL/GenBank/DDBJ whole genome shotgun (WGS) entry which is preliminary data.</text>
</comment>
<dbReference type="PANTHER" id="PTHR40274:SF4">
    <property type="entry name" value="BLL1406 PROTEIN"/>
    <property type="match status" value="1"/>
</dbReference>
<dbReference type="PANTHER" id="PTHR40274">
    <property type="entry name" value="VIRGINIAMYCIN B LYASE"/>
    <property type="match status" value="1"/>
</dbReference>
<dbReference type="InterPro" id="IPR051344">
    <property type="entry name" value="Vgb"/>
</dbReference>
<gene>
    <name evidence="2" type="ORF">SYV04_43450</name>
</gene>
<evidence type="ECO:0000256" key="1">
    <source>
        <dbReference type="SAM" id="SignalP"/>
    </source>
</evidence>
<evidence type="ECO:0000313" key="2">
    <source>
        <dbReference type="EMBL" id="MDY7233323.1"/>
    </source>
</evidence>
<proteinExistence type="predicted"/>
<feature type="signal peptide" evidence="1">
    <location>
        <begin position="1"/>
        <end position="33"/>
    </location>
</feature>
<keyword evidence="3" id="KW-1185">Reference proteome</keyword>
<sequence>MNQPLRPFVPSSRWSPRFVLSSLLAACLLVASAGCSDKKPLPQVEEVGVLLVGGTRTHNVVKLDEQTGEFLGDFVPASSGGLVAPDALVIGPDGHLYITSGDTEENSAVLRYDGKTGQFIDRFASGHGLFRPYGMVFGPDNLLYVSSFLSDRILRFNGTTGAFVDVFATGDGRPGGLNGPNGLAFGPDGKLYVSTEGTVAVNGQATFPGLPSQVLRYDTATRQSEVFIDQPALSPAGAGYISLLGVVFGPDCDAPGGTCDLFVSDYANDIRRYELGTRALKATLSTNYSGVVPTKNNLGSLTFGTEARLYTVGFDSSTDGQMKGAVLRFDGRTNAPAPASGNAGALFVAPDARLVRPIGITFTRVPKS</sequence>
<accession>A0ABU5HKF1</accession>
<reference evidence="2 3" key="1">
    <citation type="submission" date="2023-12" db="EMBL/GenBank/DDBJ databases">
        <title>the genome sequence of Hyalangium sp. s54d21.</title>
        <authorList>
            <person name="Zhang X."/>
        </authorList>
    </citation>
    <scope>NUCLEOTIDE SEQUENCE [LARGE SCALE GENOMIC DNA]</scope>
    <source>
        <strain evidence="3">s54d21</strain>
    </source>
</reference>
<dbReference type="RefSeq" id="WP_321552033.1">
    <property type="nucleotide sequence ID" value="NZ_JAXIVS010000033.1"/>
</dbReference>
<organism evidence="2 3">
    <name type="scientific">Hyalangium rubrum</name>
    <dbReference type="NCBI Taxonomy" id="3103134"/>
    <lineage>
        <taxon>Bacteria</taxon>
        <taxon>Pseudomonadati</taxon>
        <taxon>Myxococcota</taxon>
        <taxon>Myxococcia</taxon>
        <taxon>Myxococcales</taxon>
        <taxon>Cystobacterineae</taxon>
        <taxon>Archangiaceae</taxon>
        <taxon>Hyalangium</taxon>
    </lineage>
</organism>
<dbReference type="Proteomes" id="UP001291309">
    <property type="component" value="Unassembled WGS sequence"/>
</dbReference>
<dbReference type="Gene3D" id="2.120.10.30">
    <property type="entry name" value="TolB, C-terminal domain"/>
    <property type="match status" value="1"/>
</dbReference>
<evidence type="ECO:0000313" key="3">
    <source>
        <dbReference type="Proteomes" id="UP001291309"/>
    </source>
</evidence>
<dbReference type="EMBL" id="JAXIVS010000033">
    <property type="protein sequence ID" value="MDY7233323.1"/>
    <property type="molecule type" value="Genomic_DNA"/>
</dbReference>
<keyword evidence="1" id="KW-0732">Signal</keyword>
<dbReference type="PROSITE" id="PS51257">
    <property type="entry name" value="PROKAR_LIPOPROTEIN"/>
    <property type="match status" value="1"/>
</dbReference>
<feature type="chain" id="PRO_5046629956" description="Lipoprotein" evidence="1">
    <location>
        <begin position="34"/>
        <end position="368"/>
    </location>
</feature>